<protein>
    <submittedName>
        <fullName evidence="3">Uncharacterized protein</fullName>
    </submittedName>
</protein>
<evidence type="ECO:0000256" key="2">
    <source>
        <dbReference type="SAM" id="Phobius"/>
    </source>
</evidence>
<name>A0A5C5XWR9_9BACT</name>
<gene>
    <name evidence="3" type="ORF">CA85_19740</name>
</gene>
<keyword evidence="4" id="KW-1185">Reference proteome</keyword>
<keyword evidence="2" id="KW-0472">Membrane</keyword>
<reference evidence="3 4" key="1">
    <citation type="submission" date="2019-02" db="EMBL/GenBank/DDBJ databases">
        <title>Deep-cultivation of Planctomycetes and their phenomic and genomic characterization uncovers novel biology.</title>
        <authorList>
            <person name="Wiegand S."/>
            <person name="Jogler M."/>
            <person name="Boedeker C."/>
            <person name="Pinto D."/>
            <person name="Vollmers J."/>
            <person name="Rivas-Marin E."/>
            <person name="Kohn T."/>
            <person name="Peeters S.H."/>
            <person name="Heuer A."/>
            <person name="Rast P."/>
            <person name="Oberbeckmann S."/>
            <person name="Bunk B."/>
            <person name="Jeske O."/>
            <person name="Meyerdierks A."/>
            <person name="Storesund J.E."/>
            <person name="Kallscheuer N."/>
            <person name="Luecker S."/>
            <person name="Lage O.M."/>
            <person name="Pohl T."/>
            <person name="Merkel B.J."/>
            <person name="Hornburger P."/>
            <person name="Mueller R.-W."/>
            <person name="Bruemmer F."/>
            <person name="Labrenz M."/>
            <person name="Spormann A.M."/>
            <person name="Op Den Camp H."/>
            <person name="Overmann J."/>
            <person name="Amann R."/>
            <person name="Jetten M.S.M."/>
            <person name="Mascher T."/>
            <person name="Medema M.H."/>
            <person name="Devos D.P."/>
            <person name="Kaster A.-K."/>
            <person name="Ovreas L."/>
            <person name="Rohde M."/>
            <person name="Galperin M.Y."/>
            <person name="Jogler C."/>
        </authorList>
    </citation>
    <scope>NUCLEOTIDE SEQUENCE [LARGE SCALE GENOMIC DNA]</scope>
    <source>
        <strain evidence="3 4">CA85</strain>
    </source>
</reference>
<accession>A0A5C5XWR9</accession>
<feature type="region of interest" description="Disordered" evidence="1">
    <location>
        <begin position="1"/>
        <end position="38"/>
    </location>
</feature>
<keyword evidence="2" id="KW-0812">Transmembrane</keyword>
<dbReference type="AlphaFoldDB" id="A0A5C5XWR9"/>
<evidence type="ECO:0000313" key="4">
    <source>
        <dbReference type="Proteomes" id="UP000318053"/>
    </source>
</evidence>
<dbReference type="Proteomes" id="UP000318053">
    <property type="component" value="Unassembled WGS sequence"/>
</dbReference>
<sequence length="188" mass="20802">MAWEYHAGMSETSPSPSENAVAADVSDEDAFDPPRSIAPGPRLSSRGFFIALALVCLIPLTILSTYAVLFGRAIEKELPVSVSIDHRPWQAQQRALQTRDPQQPELEDVIVITNEADFAISKLYADLNGRYFMYVNQPLAAGEKLVLPQADFVNRTGQRWVPGNYTIDEITVMGKLPSGARGVTEFQY</sequence>
<keyword evidence="2" id="KW-1133">Transmembrane helix</keyword>
<comment type="caution">
    <text evidence="3">The sequence shown here is derived from an EMBL/GenBank/DDBJ whole genome shotgun (WGS) entry which is preliminary data.</text>
</comment>
<dbReference type="EMBL" id="SJPK01000004">
    <property type="protein sequence ID" value="TWT67128.1"/>
    <property type="molecule type" value="Genomic_DNA"/>
</dbReference>
<evidence type="ECO:0000256" key="1">
    <source>
        <dbReference type="SAM" id="MobiDB-lite"/>
    </source>
</evidence>
<feature type="transmembrane region" description="Helical" evidence="2">
    <location>
        <begin position="48"/>
        <end position="69"/>
    </location>
</feature>
<evidence type="ECO:0000313" key="3">
    <source>
        <dbReference type="EMBL" id="TWT67128.1"/>
    </source>
</evidence>
<organism evidence="3 4">
    <name type="scientific">Allorhodopirellula solitaria</name>
    <dbReference type="NCBI Taxonomy" id="2527987"/>
    <lineage>
        <taxon>Bacteria</taxon>
        <taxon>Pseudomonadati</taxon>
        <taxon>Planctomycetota</taxon>
        <taxon>Planctomycetia</taxon>
        <taxon>Pirellulales</taxon>
        <taxon>Pirellulaceae</taxon>
        <taxon>Allorhodopirellula</taxon>
    </lineage>
</organism>
<proteinExistence type="predicted"/>